<dbReference type="PROSITE" id="PS51257">
    <property type="entry name" value="PROKAR_LIPOPROTEIN"/>
    <property type="match status" value="1"/>
</dbReference>
<keyword evidence="2" id="KW-0732">Signal</keyword>
<evidence type="ECO:0000256" key="2">
    <source>
        <dbReference type="SAM" id="SignalP"/>
    </source>
</evidence>
<evidence type="ECO:0008006" key="5">
    <source>
        <dbReference type="Google" id="ProtNLM"/>
    </source>
</evidence>
<dbReference type="Proteomes" id="UP000317940">
    <property type="component" value="Unassembled WGS sequence"/>
</dbReference>
<sequence length="178" mass="18566">MPVRHRAAAAALFATAALALTACGPDETPAGTAAPAPSAPSAHASAPSAHASAKPTDCPGLAWGHLAIHVDDVNGAMNHVEAHIAILNCSPGLPDGPTWEPTPQAVEYTFSTAAKTKIVYAPDGLRTVTWDTALRHLQSCAAPDRYPTPKGEECLGNFYDVLVDPGKQITELTQLYHV</sequence>
<name>A0A561UGC5_9ACTN</name>
<feature type="region of interest" description="Disordered" evidence="1">
    <location>
        <begin position="28"/>
        <end position="51"/>
    </location>
</feature>
<comment type="caution">
    <text evidence="3">The sequence shown here is derived from an EMBL/GenBank/DDBJ whole genome shotgun (WGS) entry which is preliminary data.</text>
</comment>
<proteinExistence type="predicted"/>
<reference evidence="3 4" key="1">
    <citation type="submission" date="2019-06" db="EMBL/GenBank/DDBJ databases">
        <title>Sequencing the genomes of 1000 actinobacteria strains.</title>
        <authorList>
            <person name="Klenk H.-P."/>
        </authorList>
    </citation>
    <scope>NUCLEOTIDE SEQUENCE [LARGE SCALE GENOMIC DNA]</scope>
    <source>
        <strain evidence="3 4">DSM 44826</strain>
    </source>
</reference>
<feature type="compositionally biased region" description="Low complexity" evidence="1">
    <location>
        <begin position="33"/>
        <end position="51"/>
    </location>
</feature>
<dbReference type="OrthoDB" id="9926434at2"/>
<accession>A0A561UGC5</accession>
<keyword evidence="4" id="KW-1185">Reference proteome</keyword>
<dbReference type="EMBL" id="VIWT01000001">
    <property type="protein sequence ID" value="TWF98410.1"/>
    <property type="molecule type" value="Genomic_DNA"/>
</dbReference>
<evidence type="ECO:0000313" key="3">
    <source>
        <dbReference type="EMBL" id="TWF98410.1"/>
    </source>
</evidence>
<evidence type="ECO:0000256" key="1">
    <source>
        <dbReference type="SAM" id="MobiDB-lite"/>
    </source>
</evidence>
<gene>
    <name evidence="3" type="ORF">FHX73_112218</name>
</gene>
<dbReference type="AlphaFoldDB" id="A0A561UGC5"/>
<organism evidence="3 4">
    <name type="scientific">Kitasatospora viridis</name>
    <dbReference type="NCBI Taxonomy" id="281105"/>
    <lineage>
        <taxon>Bacteria</taxon>
        <taxon>Bacillati</taxon>
        <taxon>Actinomycetota</taxon>
        <taxon>Actinomycetes</taxon>
        <taxon>Kitasatosporales</taxon>
        <taxon>Streptomycetaceae</taxon>
        <taxon>Kitasatospora</taxon>
    </lineage>
</organism>
<feature type="signal peptide" evidence="2">
    <location>
        <begin position="1"/>
        <end position="19"/>
    </location>
</feature>
<protein>
    <recommendedName>
        <fullName evidence="5">Regulator of septum formation</fullName>
    </recommendedName>
</protein>
<dbReference type="RefSeq" id="WP_145904852.1">
    <property type="nucleotide sequence ID" value="NZ_BAAAMZ010000024.1"/>
</dbReference>
<evidence type="ECO:0000313" key="4">
    <source>
        <dbReference type="Proteomes" id="UP000317940"/>
    </source>
</evidence>
<feature type="chain" id="PRO_5039451838" description="Regulator of septum formation" evidence="2">
    <location>
        <begin position="20"/>
        <end position="178"/>
    </location>
</feature>